<gene>
    <name evidence="2" type="ORF">BJ508DRAFT_321132</name>
</gene>
<feature type="transmembrane region" description="Helical" evidence="1">
    <location>
        <begin position="58"/>
        <end position="80"/>
    </location>
</feature>
<dbReference type="Proteomes" id="UP000275078">
    <property type="component" value="Unassembled WGS sequence"/>
</dbReference>
<name>A0A3N4IM99_ASCIM</name>
<evidence type="ECO:0000256" key="1">
    <source>
        <dbReference type="SAM" id="Phobius"/>
    </source>
</evidence>
<keyword evidence="1" id="KW-1133">Transmembrane helix</keyword>
<evidence type="ECO:0000313" key="2">
    <source>
        <dbReference type="EMBL" id="RPA87252.1"/>
    </source>
</evidence>
<reference evidence="2 3" key="1">
    <citation type="journal article" date="2018" name="Nat. Ecol. Evol.">
        <title>Pezizomycetes genomes reveal the molecular basis of ectomycorrhizal truffle lifestyle.</title>
        <authorList>
            <person name="Murat C."/>
            <person name="Payen T."/>
            <person name="Noel B."/>
            <person name="Kuo A."/>
            <person name="Morin E."/>
            <person name="Chen J."/>
            <person name="Kohler A."/>
            <person name="Krizsan K."/>
            <person name="Balestrini R."/>
            <person name="Da Silva C."/>
            <person name="Montanini B."/>
            <person name="Hainaut M."/>
            <person name="Levati E."/>
            <person name="Barry K.W."/>
            <person name="Belfiori B."/>
            <person name="Cichocki N."/>
            <person name="Clum A."/>
            <person name="Dockter R.B."/>
            <person name="Fauchery L."/>
            <person name="Guy J."/>
            <person name="Iotti M."/>
            <person name="Le Tacon F."/>
            <person name="Lindquist E.A."/>
            <person name="Lipzen A."/>
            <person name="Malagnac F."/>
            <person name="Mello A."/>
            <person name="Molinier V."/>
            <person name="Miyauchi S."/>
            <person name="Poulain J."/>
            <person name="Riccioni C."/>
            <person name="Rubini A."/>
            <person name="Sitrit Y."/>
            <person name="Splivallo R."/>
            <person name="Traeger S."/>
            <person name="Wang M."/>
            <person name="Zifcakova L."/>
            <person name="Wipf D."/>
            <person name="Zambonelli A."/>
            <person name="Paolocci F."/>
            <person name="Nowrousian M."/>
            <person name="Ottonello S."/>
            <person name="Baldrian P."/>
            <person name="Spatafora J.W."/>
            <person name="Henrissat B."/>
            <person name="Nagy L.G."/>
            <person name="Aury J.M."/>
            <person name="Wincker P."/>
            <person name="Grigoriev I.V."/>
            <person name="Bonfante P."/>
            <person name="Martin F.M."/>
        </authorList>
    </citation>
    <scope>NUCLEOTIDE SEQUENCE [LARGE SCALE GENOMIC DNA]</scope>
    <source>
        <strain evidence="2 3">RN42</strain>
    </source>
</reference>
<dbReference type="AlphaFoldDB" id="A0A3N4IM99"/>
<accession>A0A3N4IM99</accession>
<feature type="transmembrane region" description="Helical" evidence="1">
    <location>
        <begin position="25"/>
        <end position="46"/>
    </location>
</feature>
<organism evidence="2 3">
    <name type="scientific">Ascobolus immersus RN42</name>
    <dbReference type="NCBI Taxonomy" id="1160509"/>
    <lineage>
        <taxon>Eukaryota</taxon>
        <taxon>Fungi</taxon>
        <taxon>Dikarya</taxon>
        <taxon>Ascomycota</taxon>
        <taxon>Pezizomycotina</taxon>
        <taxon>Pezizomycetes</taxon>
        <taxon>Pezizales</taxon>
        <taxon>Ascobolaceae</taxon>
        <taxon>Ascobolus</taxon>
    </lineage>
</organism>
<protein>
    <submittedName>
        <fullName evidence="2">Uncharacterized protein</fullName>
    </submittedName>
</protein>
<sequence>MHTTKTVILPHDTVAQQQLRKRPGCCTWIAGAMFFLVCKALIALSIEAAVQLYKKMTIILFGILVAASFAMEGLLIMTWCPSIAHGWLSLFYTGGAIIPIAIISVNDFIGKHETAEYKWESMRARNWAIVFCSIMGAWGLCLIVRVCYGFVQWGRFKREEEIAAADVELVKVRK</sequence>
<keyword evidence="1" id="KW-0812">Transmembrane</keyword>
<evidence type="ECO:0000313" key="3">
    <source>
        <dbReference type="Proteomes" id="UP000275078"/>
    </source>
</evidence>
<keyword evidence="3" id="KW-1185">Reference proteome</keyword>
<keyword evidence="1" id="KW-0472">Membrane</keyword>
<dbReference type="EMBL" id="ML119647">
    <property type="protein sequence ID" value="RPA87252.1"/>
    <property type="molecule type" value="Genomic_DNA"/>
</dbReference>
<proteinExistence type="predicted"/>
<feature type="transmembrane region" description="Helical" evidence="1">
    <location>
        <begin position="87"/>
        <end position="106"/>
    </location>
</feature>
<feature type="transmembrane region" description="Helical" evidence="1">
    <location>
        <begin position="126"/>
        <end position="148"/>
    </location>
</feature>